<dbReference type="SUPFAM" id="SSF82607">
    <property type="entry name" value="YbaB-like"/>
    <property type="match status" value="1"/>
</dbReference>
<keyword evidence="1" id="KW-0238">DNA-binding</keyword>
<gene>
    <name evidence="2" type="ORF">LCGC14_2661150</name>
</gene>
<reference evidence="2" key="1">
    <citation type="journal article" date="2015" name="Nature">
        <title>Complex archaea that bridge the gap between prokaryotes and eukaryotes.</title>
        <authorList>
            <person name="Spang A."/>
            <person name="Saw J.H."/>
            <person name="Jorgensen S.L."/>
            <person name="Zaremba-Niedzwiedzka K."/>
            <person name="Martijn J."/>
            <person name="Lind A.E."/>
            <person name="van Eijk R."/>
            <person name="Schleper C."/>
            <person name="Guy L."/>
            <person name="Ettema T.J."/>
        </authorList>
    </citation>
    <scope>NUCLEOTIDE SEQUENCE</scope>
</reference>
<sequence length="115" mass="12763">MMKGFGNMGDMMKQMQKQAVKMQKKAEEIQEDLKERVVEASSGGGMVTVHVNGKQELLSIKIDPEVVDRDDVQMLEDLVLAAVSQAMKKSQEMYQEEMGKLTGGLNVPGLSNLFQ</sequence>
<dbReference type="AlphaFoldDB" id="A0A0F9C222"/>
<dbReference type="PANTHER" id="PTHR33449">
    <property type="entry name" value="NUCLEOID-ASSOCIATED PROTEIN YBAB"/>
    <property type="match status" value="1"/>
</dbReference>
<protein>
    <recommendedName>
        <fullName evidence="3">Nucleoid-associated protein</fullName>
    </recommendedName>
</protein>
<comment type="caution">
    <text evidence="2">The sequence shown here is derived from an EMBL/GenBank/DDBJ whole genome shotgun (WGS) entry which is preliminary data.</text>
</comment>
<dbReference type="InterPro" id="IPR036894">
    <property type="entry name" value="YbaB-like_sf"/>
</dbReference>
<dbReference type="HAMAP" id="MF_00274">
    <property type="entry name" value="DNA_YbaB_EbfC"/>
    <property type="match status" value="1"/>
</dbReference>
<proteinExistence type="inferred from homology"/>
<name>A0A0F9C222_9ZZZZ</name>
<evidence type="ECO:0000256" key="1">
    <source>
        <dbReference type="ARBA" id="ARBA00023125"/>
    </source>
</evidence>
<accession>A0A0F9C222</accession>
<dbReference type="EMBL" id="LAZR01046409">
    <property type="protein sequence ID" value="KKK96599.1"/>
    <property type="molecule type" value="Genomic_DNA"/>
</dbReference>
<dbReference type="PIRSF" id="PIRSF004555">
    <property type="entry name" value="UCP004555"/>
    <property type="match status" value="1"/>
</dbReference>
<dbReference type="Gene3D" id="3.30.1310.10">
    <property type="entry name" value="Nucleoid-associated protein YbaB-like domain"/>
    <property type="match status" value="1"/>
</dbReference>
<dbReference type="Pfam" id="PF02575">
    <property type="entry name" value="YbaB_DNA_bd"/>
    <property type="match status" value="1"/>
</dbReference>
<organism evidence="2">
    <name type="scientific">marine sediment metagenome</name>
    <dbReference type="NCBI Taxonomy" id="412755"/>
    <lineage>
        <taxon>unclassified sequences</taxon>
        <taxon>metagenomes</taxon>
        <taxon>ecological metagenomes</taxon>
    </lineage>
</organism>
<dbReference type="InterPro" id="IPR004401">
    <property type="entry name" value="YbaB/EbfC"/>
</dbReference>
<dbReference type="GO" id="GO:0003677">
    <property type="term" value="F:DNA binding"/>
    <property type="evidence" value="ECO:0007669"/>
    <property type="project" value="UniProtKB-KW"/>
</dbReference>
<dbReference type="GO" id="GO:0005829">
    <property type="term" value="C:cytosol"/>
    <property type="evidence" value="ECO:0007669"/>
    <property type="project" value="TreeGrafter"/>
</dbReference>
<evidence type="ECO:0008006" key="3">
    <source>
        <dbReference type="Google" id="ProtNLM"/>
    </source>
</evidence>
<dbReference type="PANTHER" id="PTHR33449:SF1">
    <property type="entry name" value="NUCLEOID-ASSOCIATED PROTEIN YBAB"/>
    <property type="match status" value="1"/>
</dbReference>
<dbReference type="NCBIfam" id="TIGR00103">
    <property type="entry name" value="DNA_YbaB_EbfC"/>
    <property type="match status" value="1"/>
</dbReference>
<evidence type="ECO:0000313" key="2">
    <source>
        <dbReference type="EMBL" id="KKK96599.1"/>
    </source>
</evidence>